<dbReference type="EMBL" id="CP001463">
    <property type="protein sequence ID" value="ACS89711.1"/>
    <property type="molecule type" value="Genomic_DNA"/>
</dbReference>
<dbReference type="PIRSF" id="PIRSF006413">
    <property type="entry name" value="IF-6"/>
    <property type="match status" value="1"/>
</dbReference>
<accession>C6A266</accession>
<dbReference type="GO" id="GO:0043022">
    <property type="term" value="F:ribosome binding"/>
    <property type="evidence" value="ECO:0007669"/>
    <property type="project" value="InterPro"/>
</dbReference>
<dbReference type="NCBIfam" id="NF003129">
    <property type="entry name" value="PRK04046.1-5"/>
    <property type="match status" value="1"/>
</dbReference>
<dbReference type="SUPFAM" id="SSF55909">
    <property type="entry name" value="Pentein"/>
    <property type="match status" value="1"/>
</dbReference>
<proteinExistence type="inferred from homology"/>
<dbReference type="InterPro" id="IPR002769">
    <property type="entry name" value="eIF6"/>
</dbReference>
<keyword evidence="1 3" id="KW-0396">Initiation factor</keyword>
<dbReference type="NCBIfam" id="TIGR00323">
    <property type="entry name" value="eIF-6"/>
    <property type="match status" value="1"/>
</dbReference>
<dbReference type="Pfam" id="PF01912">
    <property type="entry name" value="eIF-6"/>
    <property type="match status" value="1"/>
</dbReference>
<organism evidence="4 5">
    <name type="scientific">Thermococcus sibiricus (strain DSM 12597 / MM 739)</name>
    <dbReference type="NCBI Taxonomy" id="604354"/>
    <lineage>
        <taxon>Archaea</taxon>
        <taxon>Methanobacteriati</taxon>
        <taxon>Methanobacteriota</taxon>
        <taxon>Thermococci</taxon>
        <taxon>Thermococcales</taxon>
        <taxon>Thermococcaceae</taxon>
        <taxon>Thermococcus</taxon>
    </lineage>
</organism>
<dbReference type="GO" id="GO:0042256">
    <property type="term" value="P:cytosolic ribosome assembly"/>
    <property type="evidence" value="ECO:0007669"/>
    <property type="project" value="InterPro"/>
</dbReference>
<dbReference type="AlphaFoldDB" id="C6A266"/>
<gene>
    <name evidence="3" type="primary">eif6</name>
    <name evidence="4" type="ordered locus">TSIB_0646</name>
</gene>
<name>C6A266_THESM</name>
<evidence type="ECO:0000256" key="3">
    <source>
        <dbReference type="HAMAP-Rule" id="MF_00032"/>
    </source>
</evidence>
<comment type="function">
    <text evidence="3">Binds to the 50S ribosomal subunit and prevents its association with the 30S ribosomal subunit to form the 70S initiation complex.</text>
</comment>
<comment type="similarity">
    <text evidence="3">Belongs to the eIF-6 family.</text>
</comment>
<dbReference type="GO" id="GO:0003743">
    <property type="term" value="F:translation initiation factor activity"/>
    <property type="evidence" value="ECO:0007669"/>
    <property type="project" value="UniProtKB-UniRule"/>
</dbReference>
<evidence type="ECO:0000256" key="1">
    <source>
        <dbReference type="ARBA" id="ARBA00022540"/>
    </source>
</evidence>
<reference evidence="4 5" key="1">
    <citation type="journal article" date="2009" name="Appl. Environ. Microbiol.">
        <title>Metabolic versatility and indigenous origin of the archaeon Thermococcus sibiricus, isolated from a siberian oil reservoir, as revealed by genome analysis.</title>
        <authorList>
            <person name="Mardanov A.V."/>
            <person name="Ravin N.V."/>
            <person name="Svetlitchnyi V.A."/>
            <person name="Beletsky A.V."/>
            <person name="Miroshnichenko M.L."/>
            <person name="Bonch-Osmolovskaya E.A."/>
            <person name="Skryabin K.G."/>
        </authorList>
    </citation>
    <scope>NUCLEOTIDE SEQUENCE [LARGE SCALE GENOMIC DNA]</scope>
    <source>
        <strain evidence="5">DSM 12597 / MM 739</strain>
    </source>
</reference>
<dbReference type="HOGENOM" id="CLU_071894_1_0_2"/>
<evidence type="ECO:0000313" key="4">
    <source>
        <dbReference type="EMBL" id="ACS89711.1"/>
    </source>
</evidence>
<dbReference type="KEGG" id="tsi:TSIB_0646"/>
<sequence>MILIFSNEGKTEGVKMHIERLDFENSPYLGVFGLATDKFALVREGLQEKKLNVLREVLKVPLIETSIMKSRIVGIFAAANSRAIVVPYYIWDAELDKIKASLQENGLDVTIEPVLSKLTAFGNLILVNDKAALVSAKFTREEAKQFEDIFDVEVERGIIANYHAVGSVGVVTNKGGLIHPEATDEELEWLESLFKVDFYVGTANMGVPFVGSCMIANSFGVVVGHLTSGPEIVKIEEALGFLG</sequence>
<dbReference type="Proteomes" id="UP000009079">
    <property type="component" value="Chromosome"/>
</dbReference>
<dbReference type="SMART" id="SM00654">
    <property type="entry name" value="eIF6"/>
    <property type="match status" value="1"/>
</dbReference>
<keyword evidence="2 3" id="KW-0648">Protein biosynthesis</keyword>
<evidence type="ECO:0000313" key="5">
    <source>
        <dbReference type="Proteomes" id="UP000009079"/>
    </source>
</evidence>
<dbReference type="PANTHER" id="PTHR10784">
    <property type="entry name" value="TRANSLATION INITIATION FACTOR 6"/>
    <property type="match status" value="1"/>
</dbReference>
<keyword evidence="5" id="KW-1185">Reference proteome</keyword>
<protein>
    <recommendedName>
        <fullName evidence="3">Translation initiation factor 6</fullName>
        <shortName evidence="3">aIF-6</shortName>
    </recommendedName>
</protein>
<dbReference type="Gene3D" id="3.75.10.10">
    <property type="entry name" value="L-arginine/glycine Amidinotransferase, Chain A"/>
    <property type="match status" value="1"/>
</dbReference>
<dbReference type="CDD" id="cd00527">
    <property type="entry name" value="IF6"/>
    <property type="match status" value="1"/>
</dbReference>
<dbReference type="eggNOG" id="arCOG04176">
    <property type="taxonomic scope" value="Archaea"/>
</dbReference>
<dbReference type="STRING" id="604354.TSIB_0646"/>
<evidence type="ECO:0000256" key="2">
    <source>
        <dbReference type="ARBA" id="ARBA00022917"/>
    </source>
</evidence>
<dbReference type="HAMAP" id="MF_00032">
    <property type="entry name" value="eIF_6"/>
    <property type="match status" value="1"/>
</dbReference>